<keyword evidence="2" id="KW-1185">Reference proteome</keyword>
<dbReference type="NCBIfam" id="NF041921">
    <property type="entry name" value="HVO_A0556"/>
    <property type="match status" value="1"/>
</dbReference>
<organism evidence="1 2">
    <name type="scientific">Natrinema salifodinae</name>
    <dbReference type="NCBI Taxonomy" id="1202768"/>
    <lineage>
        <taxon>Archaea</taxon>
        <taxon>Methanobacteriati</taxon>
        <taxon>Methanobacteriota</taxon>
        <taxon>Stenosarchaea group</taxon>
        <taxon>Halobacteria</taxon>
        <taxon>Halobacteriales</taxon>
        <taxon>Natrialbaceae</taxon>
        <taxon>Natrinema</taxon>
    </lineage>
</organism>
<dbReference type="AlphaFoldDB" id="A0A1I0NQ05"/>
<dbReference type="InterPro" id="IPR049681">
    <property type="entry name" value="HVO_A0556-like"/>
</dbReference>
<sequence>MAKSESSQSGGHRQLLAILEGRSCPNCPDGELERGTYKDNQAVLCNSCGTPQVQVWPTSLD</sequence>
<evidence type="ECO:0000313" key="2">
    <source>
        <dbReference type="Proteomes" id="UP000183275"/>
    </source>
</evidence>
<accession>A0A1I0NQ05</accession>
<dbReference type="RefSeq" id="WP_049990151.1">
    <property type="nucleotide sequence ID" value="NZ_FOIS01000002.1"/>
</dbReference>
<dbReference type="eggNOG" id="arCOG10311">
    <property type="taxonomic scope" value="Archaea"/>
</dbReference>
<name>A0A1I0NQ05_9EURY</name>
<gene>
    <name evidence="1" type="ORF">SAMN05216285_1996</name>
</gene>
<proteinExistence type="predicted"/>
<dbReference type="EMBL" id="FOIS01000002">
    <property type="protein sequence ID" value="SEW03641.1"/>
    <property type="molecule type" value="Genomic_DNA"/>
</dbReference>
<reference evidence="2" key="1">
    <citation type="submission" date="2016-10" db="EMBL/GenBank/DDBJ databases">
        <authorList>
            <person name="Varghese N."/>
        </authorList>
    </citation>
    <scope>NUCLEOTIDE SEQUENCE [LARGE SCALE GENOMIC DNA]</scope>
    <source>
        <strain evidence="2">CGMCC 1.12284</strain>
    </source>
</reference>
<evidence type="ECO:0000313" key="1">
    <source>
        <dbReference type="EMBL" id="SEW03641.1"/>
    </source>
</evidence>
<dbReference type="OrthoDB" id="245896at2157"/>
<protein>
    <submittedName>
        <fullName evidence="1">Uncharacterized protein</fullName>
    </submittedName>
</protein>
<dbReference type="Proteomes" id="UP000183275">
    <property type="component" value="Unassembled WGS sequence"/>
</dbReference>